<name>A0AAV2LG39_KNICA</name>
<dbReference type="Proteomes" id="UP001497482">
    <property type="component" value="Chromosome 3"/>
</dbReference>
<dbReference type="AlphaFoldDB" id="A0AAV2LG39"/>
<evidence type="ECO:0000313" key="2">
    <source>
        <dbReference type="EMBL" id="CAL1601295.1"/>
    </source>
</evidence>
<evidence type="ECO:0000313" key="3">
    <source>
        <dbReference type="Proteomes" id="UP001497482"/>
    </source>
</evidence>
<protein>
    <submittedName>
        <fullName evidence="2">Uncharacterized protein</fullName>
    </submittedName>
</protein>
<evidence type="ECO:0000256" key="1">
    <source>
        <dbReference type="SAM" id="MobiDB-lite"/>
    </source>
</evidence>
<reference evidence="2 3" key="1">
    <citation type="submission" date="2024-04" db="EMBL/GenBank/DDBJ databases">
        <authorList>
            <person name="Waldvogel A.-M."/>
            <person name="Schoenle A."/>
        </authorList>
    </citation>
    <scope>NUCLEOTIDE SEQUENCE [LARGE SCALE GENOMIC DNA]</scope>
</reference>
<organism evidence="2 3">
    <name type="scientific">Knipowitschia caucasica</name>
    <name type="common">Caucasian dwarf goby</name>
    <name type="synonym">Pomatoschistus caucasicus</name>
    <dbReference type="NCBI Taxonomy" id="637954"/>
    <lineage>
        <taxon>Eukaryota</taxon>
        <taxon>Metazoa</taxon>
        <taxon>Chordata</taxon>
        <taxon>Craniata</taxon>
        <taxon>Vertebrata</taxon>
        <taxon>Euteleostomi</taxon>
        <taxon>Actinopterygii</taxon>
        <taxon>Neopterygii</taxon>
        <taxon>Teleostei</taxon>
        <taxon>Neoteleostei</taxon>
        <taxon>Acanthomorphata</taxon>
        <taxon>Gobiaria</taxon>
        <taxon>Gobiiformes</taxon>
        <taxon>Gobioidei</taxon>
        <taxon>Gobiidae</taxon>
        <taxon>Gobiinae</taxon>
        <taxon>Knipowitschia</taxon>
    </lineage>
</organism>
<feature type="region of interest" description="Disordered" evidence="1">
    <location>
        <begin position="83"/>
        <end position="110"/>
    </location>
</feature>
<keyword evidence="3" id="KW-1185">Reference proteome</keyword>
<accession>A0AAV2LG39</accession>
<dbReference type="EMBL" id="OZ035825">
    <property type="protein sequence ID" value="CAL1601295.1"/>
    <property type="molecule type" value="Genomic_DNA"/>
</dbReference>
<sequence length="110" mass="11329">MSDGQESRAILFQAPCATVCLSEYVGSYALTGQLVCAVPGACVTHRSQLQVPSSSASLTLTATSPCSFAGHLTAPEAVDAALTPESGSDARPLTPAVSGRIFQDGKMHFK</sequence>
<proteinExistence type="predicted"/>
<gene>
    <name evidence="2" type="ORF">KC01_LOCUS29290</name>
</gene>